<comment type="caution">
    <text evidence="1">The sequence shown here is derived from an EMBL/GenBank/DDBJ whole genome shotgun (WGS) entry which is preliminary data.</text>
</comment>
<organism evidence="1 2">
    <name type="scientific">Pleurostoma richardsiae</name>
    <dbReference type="NCBI Taxonomy" id="41990"/>
    <lineage>
        <taxon>Eukaryota</taxon>
        <taxon>Fungi</taxon>
        <taxon>Dikarya</taxon>
        <taxon>Ascomycota</taxon>
        <taxon>Pezizomycotina</taxon>
        <taxon>Sordariomycetes</taxon>
        <taxon>Sordariomycetidae</taxon>
        <taxon>Calosphaeriales</taxon>
        <taxon>Pleurostomataceae</taxon>
        <taxon>Pleurostoma</taxon>
    </lineage>
</organism>
<keyword evidence="2" id="KW-1185">Reference proteome</keyword>
<dbReference type="AlphaFoldDB" id="A0AA38RDN7"/>
<protein>
    <submittedName>
        <fullName evidence="1">Uncharacterized protein</fullName>
    </submittedName>
</protein>
<evidence type="ECO:0000313" key="2">
    <source>
        <dbReference type="Proteomes" id="UP001174694"/>
    </source>
</evidence>
<dbReference type="EMBL" id="JANBVO010000033">
    <property type="protein sequence ID" value="KAJ9137672.1"/>
    <property type="molecule type" value="Genomic_DNA"/>
</dbReference>
<name>A0AA38RDN7_9PEZI</name>
<gene>
    <name evidence="1" type="ORF">NKR23_g8977</name>
</gene>
<sequence length="94" mass="10460">MGSVRDTRPRVLLPSEGHATRATARGYVLVYLLNWLPIYLEKRTDASILDPWAHSVLPTTNSKPTRPARSTPRACYIILISASAADTWPQTLQS</sequence>
<evidence type="ECO:0000313" key="1">
    <source>
        <dbReference type="EMBL" id="KAJ9137672.1"/>
    </source>
</evidence>
<proteinExistence type="predicted"/>
<accession>A0AA38RDN7</accession>
<reference evidence="1" key="1">
    <citation type="submission" date="2022-07" db="EMBL/GenBank/DDBJ databases">
        <title>Fungi with potential for degradation of polypropylene.</title>
        <authorList>
            <person name="Gostincar C."/>
        </authorList>
    </citation>
    <scope>NUCLEOTIDE SEQUENCE</scope>
    <source>
        <strain evidence="1">EXF-13308</strain>
    </source>
</reference>
<dbReference type="Proteomes" id="UP001174694">
    <property type="component" value="Unassembled WGS sequence"/>
</dbReference>